<evidence type="ECO:0000259" key="10">
    <source>
        <dbReference type="PROSITE" id="PS50980"/>
    </source>
</evidence>
<comment type="catalytic activity">
    <reaction evidence="8">
        <text>propanoyl-CoA + hydrogencarbonate + ATP = (S)-methylmalonyl-CoA + ADP + phosphate + H(+)</text>
        <dbReference type="Rhea" id="RHEA:23720"/>
        <dbReference type="ChEBI" id="CHEBI:15378"/>
        <dbReference type="ChEBI" id="CHEBI:17544"/>
        <dbReference type="ChEBI" id="CHEBI:30616"/>
        <dbReference type="ChEBI" id="CHEBI:43474"/>
        <dbReference type="ChEBI" id="CHEBI:57327"/>
        <dbReference type="ChEBI" id="CHEBI:57392"/>
        <dbReference type="ChEBI" id="CHEBI:456216"/>
        <dbReference type="EC" id="6.4.1.3"/>
    </reaction>
    <physiologicalReaction direction="left-to-right" evidence="8">
        <dbReference type="Rhea" id="RHEA:23721"/>
    </physiologicalReaction>
</comment>
<dbReference type="InterPro" id="IPR016024">
    <property type="entry name" value="ARM-type_fold"/>
</dbReference>
<dbReference type="SUPFAM" id="SSF52096">
    <property type="entry name" value="ClpP/crotonase"/>
    <property type="match status" value="2"/>
</dbReference>
<dbReference type="Pfam" id="PF01039">
    <property type="entry name" value="Carboxyl_trans"/>
    <property type="match status" value="1"/>
</dbReference>
<evidence type="ECO:0000256" key="6">
    <source>
        <dbReference type="ARBA" id="ARBA00042797"/>
    </source>
</evidence>
<evidence type="ECO:0000313" key="13">
    <source>
        <dbReference type="Proteomes" id="UP000318582"/>
    </source>
</evidence>
<organism evidence="12 13">
    <name type="scientific">Powellomyces hirtus</name>
    <dbReference type="NCBI Taxonomy" id="109895"/>
    <lineage>
        <taxon>Eukaryota</taxon>
        <taxon>Fungi</taxon>
        <taxon>Fungi incertae sedis</taxon>
        <taxon>Chytridiomycota</taxon>
        <taxon>Chytridiomycota incertae sedis</taxon>
        <taxon>Chytridiomycetes</taxon>
        <taxon>Spizellomycetales</taxon>
        <taxon>Powellomycetaceae</taxon>
        <taxon>Powellomyces</taxon>
    </lineage>
</organism>
<evidence type="ECO:0000256" key="2">
    <source>
        <dbReference type="ARBA" id="ARBA00006102"/>
    </source>
</evidence>
<dbReference type="GO" id="GO:0009062">
    <property type="term" value="P:fatty acid catabolic process"/>
    <property type="evidence" value="ECO:0007669"/>
    <property type="project" value="UniProtKB-ARBA"/>
</dbReference>
<dbReference type="PROSITE" id="PS50980">
    <property type="entry name" value="COA_CT_NTER"/>
    <property type="match status" value="1"/>
</dbReference>
<dbReference type="AlphaFoldDB" id="A0A507DTT8"/>
<evidence type="ECO:0000256" key="4">
    <source>
        <dbReference type="ARBA" id="ARBA00038567"/>
    </source>
</evidence>
<comment type="caution">
    <text evidence="12">The sequence shown here is derived from an EMBL/GenBank/DDBJ whole genome shotgun (WGS) entry which is preliminary data.</text>
</comment>
<dbReference type="STRING" id="109895.A0A507DTT8"/>
<accession>A0A507DTT8</accession>
<comment type="catalytic activity">
    <reaction evidence="7">
        <text>butanoyl-CoA + hydrogencarbonate + ATP = (2S)-ethylmalonyl-CoA + ADP + phosphate + H(+)</text>
        <dbReference type="Rhea" id="RHEA:59520"/>
        <dbReference type="ChEBI" id="CHEBI:15378"/>
        <dbReference type="ChEBI" id="CHEBI:17544"/>
        <dbReference type="ChEBI" id="CHEBI:30616"/>
        <dbReference type="ChEBI" id="CHEBI:43474"/>
        <dbReference type="ChEBI" id="CHEBI:57371"/>
        <dbReference type="ChEBI" id="CHEBI:60909"/>
        <dbReference type="ChEBI" id="CHEBI:456216"/>
    </reaction>
    <physiologicalReaction direction="left-to-right" evidence="7">
        <dbReference type="Rhea" id="RHEA:59521"/>
    </physiologicalReaction>
</comment>
<reference evidence="12 13" key="1">
    <citation type="journal article" date="2019" name="Sci. Rep.">
        <title>Comparative genomics of chytrid fungi reveal insights into the obligate biotrophic and pathogenic lifestyle of Synchytrium endobioticum.</title>
        <authorList>
            <person name="van de Vossenberg B.T.L.H."/>
            <person name="Warris S."/>
            <person name="Nguyen H.D.T."/>
            <person name="van Gent-Pelzer M.P.E."/>
            <person name="Joly D.L."/>
            <person name="van de Geest H.C."/>
            <person name="Bonants P.J.M."/>
            <person name="Smith D.S."/>
            <person name="Levesque C.A."/>
            <person name="van der Lee T.A.J."/>
        </authorList>
    </citation>
    <scope>NUCLEOTIDE SEQUENCE [LARGE SCALE GENOMIC DNA]</scope>
    <source>
        <strain evidence="12 13">CBS 809.83</strain>
    </source>
</reference>
<dbReference type="Proteomes" id="UP000318582">
    <property type="component" value="Unassembled WGS sequence"/>
</dbReference>
<evidence type="ECO:0000256" key="7">
    <source>
        <dbReference type="ARBA" id="ARBA00048208"/>
    </source>
</evidence>
<dbReference type="SUPFAM" id="SSF48371">
    <property type="entry name" value="ARM repeat"/>
    <property type="match status" value="1"/>
</dbReference>
<dbReference type="Gene3D" id="3.90.226.10">
    <property type="entry name" value="2-enoyl-CoA Hydratase, Chain A, domain 1"/>
    <property type="match status" value="2"/>
</dbReference>
<dbReference type="InterPro" id="IPR011989">
    <property type="entry name" value="ARM-like"/>
</dbReference>
<feature type="region of interest" description="Disordered" evidence="9">
    <location>
        <begin position="1"/>
        <end position="28"/>
    </location>
</feature>
<evidence type="ECO:0000259" key="11">
    <source>
        <dbReference type="PROSITE" id="PS50989"/>
    </source>
</evidence>
<protein>
    <recommendedName>
        <fullName evidence="5">Propionyl-CoA carboxylase beta chain, mitochondrial</fullName>
        <ecNumber evidence="3">6.4.1.3</ecNumber>
    </recommendedName>
    <alternativeName>
        <fullName evidence="6">Propanoyl-CoA:carbon dioxide ligase subunit beta</fullName>
    </alternativeName>
</protein>
<evidence type="ECO:0000256" key="5">
    <source>
        <dbReference type="ARBA" id="ARBA00041138"/>
    </source>
</evidence>
<evidence type="ECO:0000313" key="12">
    <source>
        <dbReference type="EMBL" id="TPX55143.1"/>
    </source>
</evidence>
<name>A0A507DTT8_9FUNG</name>
<dbReference type="InterPro" id="IPR051047">
    <property type="entry name" value="AccD/PCCB"/>
</dbReference>
<dbReference type="PANTHER" id="PTHR43842:SF2">
    <property type="entry name" value="PROPIONYL-COA CARBOXYLASE BETA CHAIN, MITOCHONDRIAL"/>
    <property type="match status" value="1"/>
</dbReference>
<evidence type="ECO:0000256" key="8">
    <source>
        <dbReference type="ARBA" id="ARBA00049495"/>
    </source>
</evidence>
<dbReference type="GO" id="GO:0005739">
    <property type="term" value="C:mitochondrion"/>
    <property type="evidence" value="ECO:0007669"/>
    <property type="project" value="TreeGrafter"/>
</dbReference>
<dbReference type="PANTHER" id="PTHR43842">
    <property type="entry name" value="PROPIONYL-COA CARBOXYLASE BETA CHAIN"/>
    <property type="match status" value="1"/>
</dbReference>
<feature type="domain" description="CoA carboxyltransferase C-terminal" evidence="11">
    <location>
        <begin position="629"/>
        <end position="856"/>
    </location>
</feature>
<dbReference type="Gene3D" id="1.25.10.10">
    <property type="entry name" value="Leucine-rich Repeat Variant"/>
    <property type="match status" value="1"/>
</dbReference>
<dbReference type="PROSITE" id="PS50989">
    <property type="entry name" value="COA_CT_CTER"/>
    <property type="match status" value="1"/>
</dbReference>
<dbReference type="EMBL" id="QEAQ01000125">
    <property type="protein sequence ID" value="TPX55143.1"/>
    <property type="molecule type" value="Genomic_DNA"/>
</dbReference>
<dbReference type="FunFam" id="3.90.226.10:FF:000017">
    <property type="entry name" value="Propionyl-CoA carboxylase subunit beta 5"/>
    <property type="match status" value="1"/>
</dbReference>
<dbReference type="GO" id="GO:0004658">
    <property type="term" value="F:propionyl-CoA carboxylase activity"/>
    <property type="evidence" value="ECO:0007669"/>
    <property type="project" value="UniProtKB-EC"/>
</dbReference>
<keyword evidence="13" id="KW-1185">Reference proteome</keyword>
<dbReference type="InterPro" id="IPR034733">
    <property type="entry name" value="AcCoA_carboxyl_beta"/>
</dbReference>
<evidence type="ECO:0000256" key="9">
    <source>
        <dbReference type="SAM" id="MobiDB-lite"/>
    </source>
</evidence>
<dbReference type="FunFam" id="3.90.226.10:FF:000016">
    <property type="entry name" value="Propionyl-CoA carboxylase, beta subunit"/>
    <property type="match status" value="1"/>
</dbReference>
<proteinExistence type="inferred from homology"/>
<feature type="domain" description="CoA carboxyltransferase N-terminal" evidence="10">
    <location>
        <begin position="369"/>
        <end position="625"/>
    </location>
</feature>
<dbReference type="InterPro" id="IPR011762">
    <property type="entry name" value="COA_CT_N"/>
</dbReference>
<evidence type="ECO:0000256" key="1">
    <source>
        <dbReference type="ARBA" id="ARBA00005060"/>
    </source>
</evidence>
<dbReference type="EC" id="6.4.1.3" evidence="3"/>
<comment type="pathway">
    <text evidence="1">Metabolic intermediate metabolism; propanoyl-CoA degradation; succinyl-CoA from propanoyl-CoA: step 1/3.</text>
</comment>
<dbReference type="InterPro" id="IPR011763">
    <property type="entry name" value="COA_CT_C"/>
</dbReference>
<gene>
    <name evidence="12" type="ORF">PhCBS80983_g05568</name>
</gene>
<sequence length="874" mass="95172">MAAAIAQPRDFAPNSHFTPQEEHIEDGNQLTPRQLSALRAPTVPEGVDPTTQQLAYGRRGVPKLIETLVSPKSTLFKQQQSLCFLAELFHRPEHISLGLDEGIVGKLGALVGHEDLTIRQKSSECLRIIAGHAVGRAGIVQAHILTHLSQRFEDPDVLVRKNVHETLGLVTLDASGALAVLSGGLFASLIAKLPYETLDVQIHVIATCHNCIRLGQRPLIPASAVDCGAMEVFTKMLRVGCASDVLVGVGSDYHEGKRLAVQHDTVVVLLTLLHHRRSEVRAAVAGALMSITIDVEGKRLVVRGNSLQVLSSLLKDRNELVLLNVVKTITNCAEDYRGRFQLHGCIKQLQTITESPNTQLAEAAKRAIELNIVQRINEKRAAARLGGGQERIDIQHEKGKLTARERIDLLLDTKSFREYDMFVEHQCIDFGMADQKITGDGVVTGHGTINGRLVYVFSQDFTAYGGSLSVRHAQKICKILDQAMLVGAPVIGLNDSGGARIQEGVGSLAGYADIFQRNVLASGVVPQISLIMGPCAGGAVYSPALTDFTFMVRNTSHLFVTGPEVVKALTNEDVSQEELGGAKVHTTKSGVAHLAFDNDIEALARLREFVDFLPLSNRHDVPVRATADPADRADVALDTIIPSESSKAYDMKSVIKRIVDDEDFFEIFPDFAKNIIVGFGRMGGQTVSIIANQPLVSSGALDINASVKAARWVRFCDAFNIPLVTFVDVPGFLPGTAQEHNGIIRNGAKLLYAYAEATVPKICIVTRKAYGGAYDVMSSKHLRGDLNYSWPTGEIAVMGAKGAVEIIFRNSTNKTQAEAEYVAKFSNPFPAAQRGFLDDIIMPSTTRSRIIEDLRMLKTKQRENPKKKHGNIPL</sequence>
<dbReference type="InterPro" id="IPR029045">
    <property type="entry name" value="ClpP/crotonase-like_dom_sf"/>
</dbReference>
<comment type="subunit">
    <text evidence="4">The holoenzyme is a dodecamer composed of 6 PCCA/alpha subunits and 6 PCCB/beta subunits.</text>
</comment>
<evidence type="ECO:0000256" key="3">
    <source>
        <dbReference type="ARBA" id="ARBA00013050"/>
    </source>
</evidence>
<comment type="similarity">
    <text evidence="2">Belongs to the AccD/PCCB family.</text>
</comment>